<dbReference type="RefSeq" id="WP_366844455.1">
    <property type="nucleotide sequence ID" value="NZ_CP050861.1"/>
</dbReference>
<proteinExistence type="predicted"/>
<feature type="region of interest" description="Disordered" evidence="1">
    <location>
        <begin position="224"/>
        <end position="265"/>
    </location>
</feature>
<dbReference type="EMBL" id="CP050861">
    <property type="protein sequence ID" value="UTD15227.1"/>
    <property type="molecule type" value="Genomic_DNA"/>
</dbReference>
<evidence type="ECO:0000313" key="3">
    <source>
        <dbReference type="Proteomes" id="UP001056837"/>
    </source>
</evidence>
<dbReference type="Gene3D" id="2.60.200.60">
    <property type="match status" value="2"/>
</dbReference>
<feature type="compositionally biased region" description="Polar residues" evidence="1">
    <location>
        <begin position="249"/>
        <end position="258"/>
    </location>
</feature>
<protein>
    <recommendedName>
        <fullName evidence="4">Zn-binding Pro-Ala-Ala-Arg (PAAR) domain-containing protein, incolved in TypeVI secretion</fullName>
    </recommendedName>
</protein>
<dbReference type="AlphaFoldDB" id="A0AAE9MMX6"/>
<dbReference type="Pfam" id="PF05488">
    <property type="entry name" value="PAAR_motif"/>
    <property type="match status" value="1"/>
</dbReference>
<feature type="compositionally biased region" description="Low complexity" evidence="1">
    <location>
        <begin position="236"/>
        <end position="248"/>
    </location>
</feature>
<gene>
    <name evidence="2" type="ORF">HER15_07030</name>
</gene>
<evidence type="ECO:0000256" key="1">
    <source>
        <dbReference type="SAM" id="MobiDB-lite"/>
    </source>
</evidence>
<organism evidence="2 3">
    <name type="scientific">Tenacibaculum mesophilum</name>
    <dbReference type="NCBI Taxonomy" id="104268"/>
    <lineage>
        <taxon>Bacteria</taxon>
        <taxon>Pseudomonadati</taxon>
        <taxon>Bacteroidota</taxon>
        <taxon>Flavobacteriia</taxon>
        <taxon>Flavobacteriales</taxon>
        <taxon>Flavobacteriaceae</taxon>
        <taxon>Tenacibaculum</taxon>
    </lineage>
</organism>
<accession>A0AAE9MMX6</accession>
<dbReference type="Proteomes" id="UP001056837">
    <property type="component" value="Chromosome"/>
</dbReference>
<sequence length="538" mass="59229">MPGPVATVGSMHVCPMCSGTTPHVGGPIAQGETNVLANGKPVATIGSMCTCVGPPDTIAQGFPNILINGKPVACLGDLTAHGGTITAGEANIIVGSAAPVPSVNMPVNKIPFPKISIVDRLAHNSKIKEAEENQEKLKEEEQGEPRIYNLQWLKEKNIIRKSKVLKEVTLRAYVYNIPDGESITFKVKKPVETTDENGSTTTNEEEVVELTGTVQDKKVEVTWEVEDASEEKESTNNEGSNSNSNTKEACNSTPSPSNLIVPASEEEKKDRFVEVEKGEVKKGSWIIEEGNTIIVNRNGNRAYDWEYADVPSEAKMKKNGMSDHDIFNVKLTKSYPEAYLKAEMKVTLWLFSDLEDGFGENGIQLANHFFSGGGKDFEFNQNSNPSKEIRDSKRFKSFLSSLKKELKEKYNKDGVIDNDSTKNTSYKIKTSLPYYGVSSSLNPNMNEAATFIGGIQGCLAKYRVLKNEKTNEVKVEIDRVIFLDTFGAGWEDGGANGMAKQWVPGLVAMFCLQHFKNVNNPEKYRPFTVFVDIKPSES</sequence>
<name>A0AAE9MMX6_9FLAO</name>
<evidence type="ECO:0000313" key="2">
    <source>
        <dbReference type="EMBL" id="UTD15227.1"/>
    </source>
</evidence>
<dbReference type="InterPro" id="IPR008727">
    <property type="entry name" value="PAAR_motif"/>
</dbReference>
<reference evidence="2" key="1">
    <citation type="submission" date="2020-04" db="EMBL/GenBank/DDBJ databases">
        <title>Tenacibaculum mesophilum bac2.</title>
        <authorList>
            <person name="Li M."/>
        </authorList>
    </citation>
    <scope>NUCLEOTIDE SEQUENCE</scope>
    <source>
        <strain evidence="2">Bac2</strain>
    </source>
</reference>
<dbReference type="CDD" id="cd14738">
    <property type="entry name" value="PAAR_2"/>
    <property type="match status" value="1"/>
</dbReference>
<evidence type="ECO:0008006" key="4">
    <source>
        <dbReference type="Google" id="ProtNLM"/>
    </source>
</evidence>